<reference evidence="2 4" key="1">
    <citation type="journal article" date="2020" name="Stud. Mycol.">
        <title>101 Dothideomycetes genomes: a test case for predicting lifestyles and emergence of pathogens.</title>
        <authorList>
            <person name="Haridas S."/>
            <person name="Albert R."/>
            <person name="Binder M."/>
            <person name="Bloem J."/>
            <person name="Labutti K."/>
            <person name="Salamov A."/>
            <person name="Andreopoulos B."/>
            <person name="Baker S."/>
            <person name="Barry K."/>
            <person name="Bills G."/>
            <person name="Bluhm B."/>
            <person name="Cannon C."/>
            <person name="Castanera R."/>
            <person name="Culley D."/>
            <person name="Daum C."/>
            <person name="Ezra D."/>
            <person name="Gonzalez J."/>
            <person name="Henrissat B."/>
            <person name="Kuo A."/>
            <person name="Liang C."/>
            <person name="Lipzen A."/>
            <person name="Lutzoni F."/>
            <person name="Magnuson J."/>
            <person name="Mondo S."/>
            <person name="Nolan M."/>
            <person name="Ohm R."/>
            <person name="Pangilinan J."/>
            <person name="Park H.-J."/>
            <person name="Ramirez L."/>
            <person name="Alfaro M."/>
            <person name="Sun H."/>
            <person name="Tritt A."/>
            <person name="Yoshinaga Y."/>
            <person name="Zwiers L.-H."/>
            <person name="Turgeon B."/>
            <person name="Goodwin S."/>
            <person name="Spatafora J."/>
            <person name="Crous P."/>
            <person name="Grigoriev I."/>
        </authorList>
    </citation>
    <scope>NUCLEOTIDE SEQUENCE</scope>
    <source>
        <strain evidence="2 4">CBS 304.34</strain>
    </source>
</reference>
<evidence type="ECO:0000313" key="4">
    <source>
        <dbReference type="RefSeq" id="XP_033572068.1"/>
    </source>
</evidence>
<dbReference type="AlphaFoldDB" id="A0A6A6YAS3"/>
<proteinExistence type="predicted"/>
<evidence type="ECO:0000313" key="2">
    <source>
        <dbReference type="EMBL" id="KAF2805104.1"/>
    </source>
</evidence>
<evidence type="ECO:0000256" key="1">
    <source>
        <dbReference type="SAM" id="MobiDB-lite"/>
    </source>
</evidence>
<organism evidence="2">
    <name type="scientific">Mytilinidion resinicola</name>
    <dbReference type="NCBI Taxonomy" id="574789"/>
    <lineage>
        <taxon>Eukaryota</taxon>
        <taxon>Fungi</taxon>
        <taxon>Dikarya</taxon>
        <taxon>Ascomycota</taxon>
        <taxon>Pezizomycotina</taxon>
        <taxon>Dothideomycetes</taxon>
        <taxon>Pleosporomycetidae</taxon>
        <taxon>Mytilinidiales</taxon>
        <taxon>Mytilinidiaceae</taxon>
        <taxon>Mytilinidion</taxon>
    </lineage>
</organism>
<dbReference type="Proteomes" id="UP000504636">
    <property type="component" value="Unplaced"/>
</dbReference>
<gene>
    <name evidence="2 4" type="ORF">BDZ99DRAFT_480519</name>
</gene>
<reference evidence="4" key="3">
    <citation type="submission" date="2025-04" db="UniProtKB">
        <authorList>
            <consortium name="RefSeq"/>
        </authorList>
    </citation>
    <scope>IDENTIFICATION</scope>
    <source>
        <strain evidence="4">CBS 304.34</strain>
    </source>
</reference>
<evidence type="ECO:0000313" key="3">
    <source>
        <dbReference type="Proteomes" id="UP000504636"/>
    </source>
</evidence>
<dbReference type="RefSeq" id="XP_033572068.1">
    <property type="nucleotide sequence ID" value="XM_033722338.1"/>
</dbReference>
<dbReference type="GeneID" id="54463231"/>
<accession>A0A6A6YAS3</accession>
<reference evidence="4" key="2">
    <citation type="submission" date="2020-04" db="EMBL/GenBank/DDBJ databases">
        <authorList>
            <consortium name="NCBI Genome Project"/>
        </authorList>
    </citation>
    <scope>NUCLEOTIDE SEQUENCE</scope>
    <source>
        <strain evidence="4">CBS 304.34</strain>
    </source>
</reference>
<sequence length="158" mass="17342">MSVISGAALDVQHKLKVPQRHPKVPAATPRPPISEPESEEVRLVTLGGLETYITQATEQKGPRTPTKPPLKPRAPYKPRAPPKAQRTTTAKRTKEKEADISSVPKRRRPSTSHTDEAPAQPVVKAKSAPKAKKAKEAKKGKKMVIEVDGRTYEAYELS</sequence>
<keyword evidence="3" id="KW-1185">Reference proteome</keyword>
<feature type="compositionally biased region" description="Basic residues" evidence="1">
    <location>
        <begin position="127"/>
        <end position="142"/>
    </location>
</feature>
<dbReference type="EMBL" id="MU003710">
    <property type="protein sequence ID" value="KAF2805104.1"/>
    <property type="molecule type" value="Genomic_DNA"/>
</dbReference>
<protein>
    <submittedName>
        <fullName evidence="2 4">Uncharacterized protein</fullName>
    </submittedName>
</protein>
<feature type="compositionally biased region" description="Low complexity" evidence="1">
    <location>
        <begin position="117"/>
        <end position="126"/>
    </location>
</feature>
<name>A0A6A6YAS3_9PEZI</name>
<feature type="region of interest" description="Disordered" evidence="1">
    <location>
        <begin position="1"/>
        <end position="142"/>
    </location>
</feature>
<feature type="compositionally biased region" description="Basic residues" evidence="1">
    <location>
        <begin position="14"/>
        <end position="23"/>
    </location>
</feature>